<dbReference type="Pfam" id="PF13412">
    <property type="entry name" value="HTH_24"/>
    <property type="match status" value="1"/>
</dbReference>
<dbReference type="Pfam" id="PF00480">
    <property type="entry name" value="ROK"/>
    <property type="match status" value="1"/>
</dbReference>
<sequence length="403" mass="43600">MVGRMEDGMIRSIRGGANQRGVRNHNERLLLSILQRQGGLSGVSLARRMGLSPPAVSTILRNLEKDGLLMRGEPTRGKVGKPSIPMELNPQGVLSLGLKVGRRSADLLLLDLTGNVLAHDHTTYDYPLPETVFGFLDKGLLKILGELDTTAQSRLCGIGIAAPFEIWKWSDQLGAPAAKFRSWKDIDFAEQVARFSNLPVFVLNDATAACQAEQLYGRGKEFRDYAYFFIGSFIGGGIVMNHTVVDGNQGNAGALGSMRATGPSGESQQLIDVASLHLLEARLVEVGLDPSVLWQQPQDWSGLSRYVEPWIGQTAQELAKAALSVCSVVDFEAILIDGAFPAAVREMLIERVRRYLVNQDTRGLIVPQIEAGSVGASAREIGAASSPIVSQFLLNTNAGLFAF</sequence>
<dbReference type="GO" id="GO:0006355">
    <property type="term" value="P:regulation of DNA-templated transcription"/>
    <property type="evidence" value="ECO:0007669"/>
    <property type="project" value="UniProtKB-ARBA"/>
</dbReference>
<proteinExistence type="predicted"/>
<dbReference type="GO" id="GO:0019262">
    <property type="term" value="P:N-acetylneuraminate catabolic process"/>
    <property type="evidence" value="ECO:0007669"/>
    <property type="project" value="TreeGrafter"/>
</dbReference>
<dbReference type="CDD" id="cd00090">
    <property type="entry name" value="HTH_ARSR"/>
    <property type="match status" value="1"/>
</dbReference>
<dbReference type="SUPFAM" id="SSF53067">
    <property type="entry name" value="Actin-like ATPase domain"/>
    <property type="match status" value="1"/>
</dbReference>
<dbReference type="InterPro" id="IPR036388">
    <property type="entry name" value="WH-like_DNA-bd_sf"/>
</dbReference>
<dbReference type="SUPFAM" id="SSF46785">
    <property type="entry name" value="Winged helix' DNA-binding domain"/>
    <property type="match status" value="1"/>
</dbReference>
<dbReference type="EMBL" id="CP022415">
    <property type="protein sequence ID" value="ASM71030.1"/>
    <property type="molecule type" value="Genomic_DNA"/>
</dbReference>
<dbReference type="KEGG" id="spse:SULPSESMR1_00192"/>
<evidence type="ECO:0000313" key="2">
    <source>
        <dbReference type="Proteomes" id="UP000199754"/>
    </source>
</evidence>
<dbReference type="InterPro" id="IPR000600">
    <property type="entry name" value="ROK"/>
</dbReference>
<dbReference type="Proteomes" id="UP000199754">
    <property type="component" value="Chromosome"/>
</dbReference>
<organism evidence="1 2">
    <name type="scientific">Pseudosulfitobacter pseudonitzschiae</name>
    <dbReference type="NCBI Taxonomy" id="1402135"/>
    <lineage>
        <taxon>Bacteria</taxon>
        <taxon>Pseudomonadati</taxon>
        <taxon>Pseudomonadota</taxon>
        <taxon>Alphaproteobacteria</taxon>
        <taxon>Rhodobacterales</taxon>
        <taxon>Roseobacteraceae</taxon>
        <taxon>Pseudosulfitobacter</taxon>
    </lineage>
</organism>
<dbReference type="InterPro" id="IPR011991">
    <property type="entry name" value="ArsR-like_HTH"/>
</dbReference>
<keyword evidence="2" id="KW-1185">Reference proteome</keyword>
<dbReference type="InterPro" id="IPR043129">
    <property type="entry name" value="ATPase_NBD"/>
</dbReference>
<dbReference type="GO" id="GO:0009384">
    <property type="term" value="F:N-acylmannosamine kinase activity"/>
    <property type="evidence" value="ECO:0007669"/>
    <property type="project" value="TreeGrafter"/>
</dbReference>
<dbReference type="PANTHER" id="PTHR18964">
    <property type="entry name" value="ROK (REPRESSOR, ORF, KINASE) FAMILY"/>
    <property type="match status" value="1"/>
</dbReference>
<protein>
    <submittedName>
        <fullName evidence="1">N-acetylglucosamine repressor</fullName>
    </submittedName>
</protein>
<gene>
    <name evidence="1" type="primary">nagC</name>
    <name evidence="1" type="ORF">SULPSESMR1_00192</name>
</gene>
<evidence type="ECO:0000313" key="1">
    <source>
        <dbReference type="EMBL" id="ASM71030.1"/>
    </source>
</evidence>
<dbReference type="AlphaFoldDB" id="A0A221JWL6"/>
<accession>A0A221JWL6</accession>
<dbReference type="InterPro" id="IPR036390">
    <property type="entry name" value="WH_DNA-bd_sf"/>
</dbReference>
<dbReference type="Gene3D" id="1.10.10.10">
    <property type="entry name" value="Winged helix-like DNA-binding domain superfamily/Winged helix DNA-binding domain"/>
    <property type="match status" value="1"/>
</dbReference>
<dbReference type="PANTHER" id="PTHR18964:SF169">
    <property type="entry name" value="N-ACETYLMANNOSAMINE KINASE"/>
    <property type="match status" value="1"/>
</dbReference>
<dbReference type="Gene3D" id="3.30.420.40">
    <property type="match status" value="2"/>
</dbReference>
<name>A0A221JWL6_9RHOB</name>
<reference evidence="1 2" key="1">
    <citation type="submission" date="2017-07" db="EMBL/GenBank/DDBJ databases">
        <title>Genome Sequence of Sulfitobacter pseudonitzschiae Strain SMR1 Isolated from a culture of the Diatom Skeletonema marinoi.</title>
        <authorList>
            <person name="Topel M."/>
            <person name="Pinder M.I.M."/>
            <person name="Johansson O.N."/>
            <person name="Kourtchenko O."/>
            <person name="Godhe A."/>
            <person name="Clarke A.K."/>
        </authorList>
    </citation>
    <scope>NUCLEOTIDE SEQUENCE [LARGE SCALE GENOMIC DNA]</scope>
    <source>
        <strain evidence="1 2">SMR1</strain>
    </source>
</reference>